<organism evidence="2 3">
    <name type="scientific">Streptomyces coeruleorubidus</name>
    <dbReference type="NCBI Taxonomy" id="116188"/>
    <lineage>
        <taxon>Bacteria</taxon>
        <taxon>Bacillati</taxon>
        <taxon>Actinomycetota</taxon>
        <taxon>Actinomycetes</taxon>
        <taxon>Kitasatosporales</taxon>
        <taxon>Streptomycetaceae</taxon>
        <taxon>Streptomyces</taxon>
    </lineage>
</organism>
<protein>
    <submittedName>
        <fullName evidence="2">Uncharacterized protein</fullName>
    </submittedName>
</protein>
<reference evidence="2 3" key="1">
    <citation type="submission" date="2017-09" db="EMBL/GenBank/DDBJ databases">
        <authorList>
            <person name="Lee N."/>
            <person name="Cho B.-K."/>
        </authorList>
    </citation>
    <scope>NUCLEOTIDE SEQUENCE [LARGE SCALE GENOMIC DNA]</scope>
    <source>
        <strain evidence="2 3">ATCC 13740</strain>
    </source>
</reference>
<dbReference type="GeneID" id="91422665"/>
<feature type="region of interest" description="Disordered" evidence="1">
    <location>
        <begin position="1"/>
        <end position="20"/>
    </location>
</feature>
<gene>
    <name evidence="2" type="ORF">CP976_42490</name>
</gene>
<evidence type="ECO:0000313" key="3">
    <source>
        <dbReference type="Proteomes" id="UP000326598"/>
    </source>
</evidence>
<dbReference type="EMBL" id="CP023694">
    <property type="protein sequence ID" value="QEV30071.1"/>
    <property type="molecule type" value="Genomic_DNA"/>
</dbReference>
<accession>A0A5J6IG80</accession>
<evidence type="ECO:0000313" key="2">
    <source>
        <dbReference type="EMBL" id="QEV30071.1"/>
    </source>
</evidence>
<proteinExistence type="predicted"/>
<evidence type="ECO:0000256" key="1">
    <source>
        <dbReference type="SAM" id="MobiDB-lite"/>
    </source>
</evidence>
<sequence length="256" mass="27674">MPRNQSTAARRARAAQRETGAKYTAALRQATASGSSPTVFSLRELLVECTTSPEWTGDHPEVDAEWAPRMFDSALLDGPVPYTSVLQLTGDLAASGLSAEMTMESRDGFNAVVVACGGRRFQLLLSQDDWVAELCLAPGCQHLPVAESLIPYCERQHLAQRSKTELAKMAWAWGNDRRQEFESTPAAAHAGDQGDALIAAAVAQGAFSEVAAELVEGCYGDPDLIDEIYLNDAEATAIRHAIDNEHLRLRKTNTSA</sequence>
<name>A0A5J6IG80_STRC4</name>
<dbReference type="KEGG" id="scoe:CP976_42490"/>
<dbReference type="RefSeq" id="WP_150485115.1">
    <property type="nucleotide sequence ID" value="NZ_BMTB01000022.1"/>
</dbReference>
<dbReference type="AlphaFoldDB" id="A0A5J6IG80"/>
<dbReference type="Proteomes" id="UP000326598">
    <property type="component" value="Chromosome"/>
</dbReference>